<keyword evidence="4" id="KW-1133">Transmembrane helix</keyword>
<keyword evidence="8" id="KW-1185">Reference proteome</keyword>
<proteinExistence type="inferred from homology"/>
<evidence type="ECO:0000256" key="3">
    <source>
        <dbReference type="ARBA" id="ARBA00023002"/>
    </source>
</evidence>
<dbReference type="GO" id="GO:0070403">
    <property type="term" value="F:NAD+ binding"/>
    <property type="evidence" value="ECO:0007669"/>
    <property type="project" value="InterPro"/>
</dbReference>
<dbReference type="Gene3D" id="3.40.50.720">
    <property type="entry name" value="NAD(P)-binding Rossmann-like Domain"/>
    <property type="match status" value="1"/>
</dbReference>
<dbReference type="STRING" id="235985.SAMN05414137_103357"/>
<dbReference type="PANTHER" id="PTHR48075:SF5">
    <property type="entry name" value="3-HYDROXYBUTYRYL-COA DEHYDROGENASE"/>
    <property type="match status" value="1"/>
</dbReference>
<dbReference type="Proteomes" id="UP000183015">
    <property type="component" value="Unassembled WGS sequence"/>
</dbReference>
<dbReference type="EMBL" id="FOAZ01000003">
    <property type="protein sequence ID" value="SEK75538.1"/>
    <property type="molecule type" value="Genomic_DNA"/>
</dbReference>
<feature type="domain" description="3-hydroxyacyl-CoA dehydrogenase C-terminal" evidence="5">
    <location>
        <begin position="206"/>
        <end position="272"/>
    </location>
</feature>
<evidence type="ECO:0000259" key="6">
    <source>
        <dbReference type="Pfam" id="PF02737"/>
    </source>
</evidence>
<dbReference type="Gene3D" id="1.10.1040.10">
    <property type="entry name" value="N-(1-d-carboxylethyl)-l-norvaline Dehydrogenase, domain 2"/>
    <property type="match status" value="1"/>
</dbReference>
<evidence type="ECO:0000256" key="1">
    <source>
        <dbReference type="ARBA" id="ARBA00005086"/>
    </source>
</evidence>
<comment type="pathway">
    <text evidence="1">Lipid metabolism; butanoate metabolism.</text>
</comment>
<dbReference type="AlphaFoldDB" id="A0A1H7JLL1"/>
<dbReference type="InterPro" id="IPR008927">
    <property type="entry name" value="6-PGluconate_DH-like_C_sf"/>
</dbReference>
<dbReference type="PANTHER" id="PTHR48075">
    <property type="entry name" value="3-HYDROXYACYL-COA DEHYDROGENASE FAMILY PROTEIN"/>
    <property type="match status" value="1"/>
</dbReference>
<protein>
    <submittedName>
        <fullName evidence="7">Ketoreductase RED1</fullName>
    </submittedName>
</protein>
<dbReference type="OrthoDB" id="9771883at2"/>
<dbReference type="eggNOG" id="COG1250">
    <property type="taxonomic scope" value="Bacteria"/>
</dbReference>
<evidence type="ECO:0000256" key="4">
    <source>
        <dbReference type="SAM" id="Phobius"/>
    </source>
</evidence>
<feature type="domain" description="3-hydroxyacyl-CoA dehydrogenase NAD binding" evidence="6">
    <location>
        <begin position="28"/>
        <end position="201"/>
    </location>
</feature>
<dbReference type="Pfam" id="PF02737">
    <property type="entry name" value="3HCDH_N"/>
    <property type="match status" value="1"/>
</dbReference>
<dbReference type="GO" id="GO:0006631">
    <property type="term" value="P:fatty acid metabolic process"/>
    <property type="evidence" value="ECO:0007669"/>
    <property type="project" value="InterPro"/>
</dbReference>
<dbReference type="SUPFAM" id="SSF51735">
    <property type="entry name" value="NAD(P)-binding Rossmann-fold domains"/>
    <property type="match status" value="1"/>
</dbReference>
<name>A0A1H7JLL1_STRJI</name>
<dbReference type="InterPro" id="IPR006108">
    <property type="entry name" value="3HC_DH_C"/>
</dbReference>
<dbReference type="InterPro" id="IPR006176">
    <property type="entry name" value="3-OHacyl-CoA_DH_NAD-bd"/>
</dbReference>
<gene>
    <name evidence="7" type="ORF">SAMN05414137_103357</name>
</gene>
<dbReference type="Pfam" id="PF00725">
    <property type="entry name" value="3HCDH"/>
    <property type="match status" value="1"/>
</dbReference>
<keyword evidence="4" id="KW-0472">Membrane</keyword>
<reference evidence="8" key="1">
    <citation type="submission" date="2016-10" db="EMBL/GenBank/DDBJ databases">
        <authorList>
            <person name="Varghese N."/>
        </authorList>
    </citation>
    <scope>NUCLEOTIDE SEQUENCE [LARGE SCALE GENOMIC DNA]</scope>
    <source>
        <strain evidence="8">DSM 45096 / BCRC 16803 / CGMCC 4.1857 / CIP 109030 / JCM 12277 / KCTC 19219 / NBRC 100920 / 33214</strain>
    </source>
</reference>
<evidence type="ECO:0000313" key="8">
    <source>
        <dbReference type="Proteomes" id="UP000183015"/>
    </source>
</evidence>
<dbReference type="SUPFAM" id="SSF48179">
    <property type="entry name" value="6-phosphogluconate dehydrogenase C-terminal domain-like"/>
    <property type="match status" value="1"/>
</dbReference>
<keyword evidence="4" id="KW-0812">Transmembrane</keyword>
<comment type="similarity">
    <text evidence="2">Belongs to the 3-hydroxyacyl-CoA dehydrogenase family.</text>
</comment>
<keyword evidence="3" id="KW-0560">Oxidoreductase</keyword>
<evidence type="ECO:0000259" key="5">
    <source>
        <dbReference type="Pfam" id="PF00725"/>
    </source>
</evidence>
<organism evidence="7 8">
    <name type="scientific">Streptacidiphilus jiangxiensis</name>
    <dbReference type="NCBI Taxonomy" id="235985"/>
    <lineage>
        <taxon>Bacteria</taxon>
        <taxon>Bacillati</taxon>
        <taxon>Actinomycetota</taxon>
        <taxon>Actinomycetes</taxon>
        <taxon>Kitasatosporales</taxon>
        <taxon>Streptomycetaceae</taxon>
        <taxon>Streptacidiphilus</taxon>
    </lineage>
</organism>
<dbReference type="InterPro" id="IPR036291">
    <property type="entry name" value="NAD(P)-bd_dom_sf"/>
</dbReference>
<sequence length="334" mass="35327">MLTVTSDEARTAEDVTERTGSAATPGAVAVIGTGVIALGWIALFAAAGYEVRISSTRPDAEEHVREALALYADSLPQGALPLQKLTERLVFTPDVESAVTGVEAVQENALEDLELKQALFARIAAAAPADALLLSSTSTLLPDDLGALLPEPGRVVVGHPFNPPHIVPLVEVVAGEQAEAGLIERVVAFYRELGKVPVVLRRAVPGFVANRLQSALLRESIHLVREGVVTVDELDAVVTSSIGPRWAVVGPFRAFHLAGGPGGLRHWLEHLGKGLELSWTGLGNPPVDRATVDLLLEQVDASFGTEPYRSLAARRDVEQNAVIAAVAAARAEQE</sequence>
<dbReference type="GO" id="GO:0016616">
    <property type="term" value="F:oxidoreductase activity, acting on the CH-OH group of donors, NAD or NADP as acceptor"/>
    <property type="evidence" value="ECO:0007669"/>
    <property type="project" value="InterPro"/>
</dbReference>
<evidence type="ECO:0000256" key="2">
    <source>
        <dbReference type="ARBA" id="ARBA00009463"/>
    </source>
</evidence>
<accession>A0A1H7JLL1</accession>
<feature type="transmembrane region" description="Helical" evidence="4">
    <location>
        <begin position="27"/>
        <end position="49"/>
    </location>
</feature>
<evidence type="ECO:0000313" key="7">
    <source>
        <dbReference type="EMBL" id="SEK75538.1"/>
    </source>
</evidence>
<dbReference type="InterPro" id="IPR013328">
    <property type="entry name" value="6PGD_dom2"/>
</dbReference>